<proteinExistence type="predicted"/>
<reference evidence="1" key="1">
    <citation type="submission" date="2012-07" db="EMBL/GenBank/DDBJ databases">
        <authorList>
            <person name="Cummings C."/>
        </authorList>
    </citation>
    <scope>NUCLEOTIDE SEQUENCE</scope>
    <source>
        <strain evidence="1">1330</strain>
    </source>
</reference>
<dbReference type="AlphaFoldDB" id="K8A5L6"/>
<dbReference type="Proteomes" id="UP000009340">
    <property type="component" value="Unassembled WGS sequence"/>
</dbReference>
<evidence type="ECO:0000313" key="1">
    <source>
        <dbReference type="EMBL" id="CCJ70859.1"/>
    </source>
</evidence>
<evidence type="ECO:0000313" key="2">
    <source>
        <dbReference type="Proteomes" id="UP000009340"/>
    </source>
</evidence>
<name>K8A5L6_9ENTR</name>
<organism evidence="1 2">
    <name type="scientific">Cronobacter condimenti 1330</name>
    <dbReference type="NCBI Taxonomy" id="1073999"/>
    <lineage>
        <taxon>Bacteria</taxon>
        <taxon>Pseudomonadati</taxon>
        <taxon>Pseudomonadota</taxon>
        <taxon>Gammaproteobacteria</taxon>
        <taxon>Enterobacterales</taxon>
        <taxon>Enterobacteriaceae</taxon>
        <taxon>Cronobacter</taxon>
    </lineage>
</organism>
<dbReference type="EMBL" id="CAKW01000009">
    <property type="protein sequence ID" value="CCJ70859.1"/>
    <property type="molecule type" value="Genomic_DNA"/>
</dbReference>
<accession>K8A5L6</accession>
<comment type="caution">
    <text evidence="1">The sequence shown here is derived from an EMBL/GenBank/DDBJ whole genome shotgun (WGS) entry which is preliminary data.</text>
</comment>
<sequence length="43" mass="5400">MLLRRYILPQSAEKRTVIIHHERFFTQQSLRLRQNWSRYSRIA</sequence>
<gene>
    <name evidence="1" type="ORF">BN137_194</name>
</gene>
<protein>
    <submittedName>
        <fullName evidence="1">Uncharacterized protein</fullName>
    </submittedName>
</protein>